<feature type="compositionally biased region" description="Low complexity" evidence="3">
    <location>
        <begin position="77"/>
        <end position="91"/>
    </location>
</feature>
<feature type="signal peptide" evidence="4">
    <location>
        <begin position="1"/>
        <end position="36"/>
    </location>
</feature>
<dbReference type="EMBL" id="GBBM01004781">
    <property type="protein sequence ID" value="JAC30637.1"/>
    <property type="molecule type" value="mRNA"/>
</dbReference>
<dbReference type="AlphaFoldDB" id="A0A023G9S7"/>
<evidence type="ECO:0000256" key="1">
    <source>
        <dbReference type="ARBA" id="ARBA00004613"/>
    </source>
</evidence>
<dbReference type="InterPro" id="IPR029277">
    <property type="entry name" value="SVWC_dom"/>
</dbReference>
<evidence type="ECO:0000256" key="4">
    <source>
        <dbReference type="SAM" id="SignalP"/>
    </source>
</evidence>
<dbReference type="Pfam" id="PF15430">
    <property type="entry name" value="SVWC"/>
    <property type="match status" value="1"/>
</dbReference>
<keyword evidence="4" id="KW-0732">Signal</keyword>
<organism evidence="6">
    <name type="scientific">Amblyomma triste</name>
    <name type="common">Neotropical tick</name>
    <dbReference type="NCBI Taxonomy" id="251400"/>
    <lineage>
        <taxon>Eukaryota</taxon>
        <taxon>Metazoa</taxon>
        <taxon>Ecdysozoa</taxon>
        <taxon>Arthropoda</taxon>
        <taxon>Chelicerata</taxon>
        <taxon>Arachnida</taxon>
        <taxon>Acari</taxon>
        <taxon>Parasitiformes</taxon>
        <taxon>Ixodida</taxon>
        <taxon>Ixodoidea</taxon>
        <taxon>Ixodidae</taxon>
        <taxon>Amblyomminae</taxon>
        <taxon>Amblyomma</taxon>
    </lineage>
</organism>
<reference evidence="6" key="1">
    <citation type="submission" date="2014-03" db="EMBL/GenBank/DDBJ databases">
        <title>The sialotranscriptome of Amblyomma triste, Amblyomma parvum and Amblyomma cajennense ticks, uncovered by 454-based RNA-seq.</title>
        <authorList>
            <person name="Garcia G.R."/>
            <person name="Gardinassi L.G."/>
            <person name="Ribeiro J.M."/>
            <person name="Anatriello E."/>
            <person name="Ferreira B.R."/>
            <person name="Moreira H.N."/>
            <person name="Mafra C."/>
            <person name="Olegario M.M."/>
            <person name="Szabo P.J."/>
            <person name="Miranda-Santos I.K."/>
            <person name="Maruyama S.R."/>
        </authorList>
    </citation>
    <scope>NUCLEOTIDE SEQUENCE</scope>
    <source>
        <strain evidence="6">Mato Grasso do Sul</strain>
        <tissue evidence="6">Salivary glands</tissue>
    </source>
</reference>
<name>A0A023G9S7_AMBTT</name>
<evidence type="ECO:0000313" key="6">
    <source>
        <dbReference type="EMBL" id="JAC30637.1"/>
    </source>
</evidence>
<keyword evidence="2" id="KW-0964">Secreted</keyword>
<feature type="chain" id="PRO_5001517337" description="Single domain-containing protein" evidence="4">
    <location>
        <begin position="37"/>
        <end position="165"/>
    </location>
</feature>
<protein>
    <recommendedName>
        <fullName evidence="5">Single domain-containing protein</fullName>
    </recommendedName>
</protein>
<proteinExistence type="evidence at transcript level"/>
<feature type="non-terminal residue" evidence="6">
    <location>
        <position position="1"/>
    </location>
</feature>
<evidence type="ECO:0000259" key="5">
    <source>
        <dbReference type="SMART" id="SM01318"/>
    </source>
</evidence>
<evidence type="ECO:0000256" key="2">
    <source>
        <dbReference type="ARBA" id="ARBA00022525"/>
    </source>
</evidence>
<evidence type="ECO:0000256" key="3">
    <source>
        <dbReference type="SAM" id="MobiDB-lite"/>
    </source>
</evidence>
<feature type="domain" description="Single" evidence="5">
    <location>
        <begin position="104"/>
        <end position="165"/>
    </location>
</feature>
<sequence length="165" mass="18281">SPISRMNIKETGSTRKVAKFLLALTVLASLLALVKASEENDSAAESTTQLQNLNTTERVAEVFDETTKPSVTEVQNETTTATATEAQETTTDGQHIPEVKPANCTYRGEQILSGTWVNKQEPCESWVCSNGNVTVWECENQRPSGSCMNRYSGEFPNCCYWFRLC</sequence>
<dbReference type="GO" id="GO:0005576">
    <property type="term" value="C:extracellular region"/>
    <property type="evidence" value="ECO:0007669"/>
    <property type="project" value="UniProtKB-SubCell"/>
</dbReference>
<dbReference type="SMART" id="SM01318">
    <property type="entry name" value="SVWC"/>
    <property type="match status" value="1"/>
</dbReference>
<feature type="region of interest" description="Disordered" evidence="3">
    <location>
        <begin position="67"/>
        <end position="97"/>
    </location>
</feature>
<accession>A0A023G9S7</accession>
<comment type="subcellular location">
    <subcellularLocation>
        <location evidence="1">Secreted</location>
    </subcellularLocation>
</comment>